<gene>
    <name evidence="2" type="ORF">HUG12_01770</name>
</gene>
<feature type="transmembrane region" description="Helical" evidence="1">
    <location>
        <begin position="52"/>
        <end position="75"/>
    </location>
</feature>
<accession>A0A7D5LD76</accession>
<keyword evidence="1" id="KW-1133">Transmembrane helix</keyword>
<name>A0A7D5LD76_9EURY</name>
<keyword evidence="1" id="KW-0812">Transmembrane</keyword>
<keyword evidence="3" id="KW-1185">Reference proteome</keyword>
<dbReference type="Pfam" id="PF24364">
    <property type="entry name" value="DUF7520"/>
    <property type="match status" value="1"/>
</dbReference>
<feature type="transmembrane region" description="Helical" evidence="1">
    <location>
        <begin position="12"/>
        <end position="32"/>
    </location>
</feature>
<evidence type="ECO:0000313" key="2">
    <source>
        <dbReference type="EMBL" id="QLG63952.1"/>
    </source>
</evidence>
<dbReference type="InterPro" id="IPR055942">
    <property type="entry name" value="DUF7520"/>
</dbReference>
<dbReference type="EMBL" id="CP058579">
    <property type="protein sequence ID" value="QLG63952.1"/>
    <property type="molecule type" value="Genomic_DNA"/>
</dbReference>
<dbReference type="AlphaFoldDB" id="A0A7D5LD76"/>
<protein>
    <submittedName>
        <fullName evidence="2">Cox cluster protein</fullName>
    </submittedName>
</protein>
<sequence length="86" mass="8743">MRRTGGRRLVLVLYALLVFVGGAAGVLVSVFVEGLSAPRLFGLIALPVSTVGFAAYGAVTVAVLLGVPLLLVAYVSADIDDAPDDG</sequence>
<proteinExistence type="predicted"/>
<evidence type="ECO:0000256" key="1">
    <source>
        <dbReference type="SAM" id="Phobius"/>
    </source>
</evidence>
<dbReference type="KEGG" id="halu:HUG12_01770"/>
<evidence type="ECO:0000313" key="3">
    <source>
        <dbReference type="Proteomes" id="UP000509626"/>
    </source>
</evidence>
<reference evidence="2 3" key="1">
    <citation type="submission" date="2020-06" db="EMBL/GenBank/DDBJ databases">
        <title>NJ-3-1, isolated from saline soil.</title>
        <authorList>
            <person name="Cui H.L."/>
            <person name="Shi X."/>
        </authorList>
    </citation>
    <scope>NUCLEOTIDE SEQUENCE [LARGE SCALE GENOMIC DNA]</scope>
    <source>
        <strain evidence="2 3">NJ-3-1</strain>
    </source>
</reference>
<organism evidence="2 3">
    <name type="scientific">Halorarum salinum</name>
    <dbReference type="NCBI Taxonomy" id="2743089"/>
    <lineage>
        <taxon>Archaea</taxon>
        <taxon>Methanobacteriati</taxon>
        <taxon>Methanobacteriota</taxon>
        <taxon>Stenosarchaea group</taxon>
        <taxon>Halobacteria</taxon>
        <taxon>Halobacteriales</taxon>
        <taxon>Haloferacaceae</taxon>
        <taxon>Halorarum</taxon>
    </lineage>
</organism>
<dbReference type="Proteomes" id="UP000509626">
    <property type="component" value="Chromosome"/>
</dbReference>
<keyword evidence="1" id="KW-0472">Membrane</keyword>